<dbReference type="PANTHER" id="PTHR30414">
    <property type="entry name" value="MINICONDUCTANCE MECHANOSENSITIVE CHANNEL YBDG"/>
    <property type="match status" value="1"/>
</dbReference>
<evidence type="ECO:0000259" key="6">
    <source>
        <dbReference type="Pfam" id="PF00924"/>
    </source>
</evidence>
<dbReference type="InterPro" id="IPR030192">
    <property type="entry name" value="YbdG"/>
</dbReference>
<feature type="transmembrane region" description="Helical" evidence="5">
    <location>
        <begin position="7"/>
        <end position="24"/>
    </location>
</feature>
<keyword evidence="4 5" id="KW-0472">Membrane</keyword>
<evidence type="ECO:0000313" key="7">
    <source>
        <dbReference type="EMBL" id="EJX03334.1"/>
    </source>
</evidence>
<organism evidence="7">
    <name type="scientific">gut metagenome</name>
    <dbReference type="NCBI Taxonomy" id="749906"/>
    <lineage>
        <taxon>unclassified sequences</taxon>
        <taxon>metagenomes</taxon>
        <taxon>organismal metagenomes</taxon>
    </lineage>
</organism>
<feature type="transmembrane region" description="Helical" evidence="5">
    <location>
        <begin position="185"/>
        <end position="208"/>
    </location>
</feature>
<gene>
    <name evidence="7" type="ORF">EVA_08565</name>
</gene>
<keyword evidence="3 5" id="KW-1133">Transmembrane helix</keyword>
<evidence type="ECO:0000256" key="1">
    <source>
        <dbReference type="ARBA" id="ARBA00004370"/>
    </source>
</evidence>
<dbReference type="EMBL" id="AMCI01002211">
    <property type="protein sequence ID" value="EJX03334.1"/>
    <property type="molecule type" value="Genomic_DNA"/>
</dbReference>
<dbReference type="PANTHER" id="PTHR30414:SF0">
    <property type="entry name" value="MINICONDUCTANCE MECHANOSENSITIVE CHANNEL YBDG"/>
    <property type="match status" value="1"/>
</dbReference>
<comment type="subcellular location">
    <subcellularLocation>
        <location evidence="1">Membrane</location>
    </subcellularLocation>
</comment>
<dbReference type="InterPro" id="IPR023408">
    <property type="entry name" value="MscS_beta-dom_sf"/>
</dbReference>
<dbReference type="InterPro" id="IPR006685">
    <property type="entry name" value="MscS_channel_2nd"/>
</dbReference>
<dbReference type="SUPFAM" id="SSF50182">
    <property type="entry name" value="Sm-like ribonucleoproteins"/>
    <property type="match status" value="1"/>
</dbReference>
<feature type="transmembrane region" description="Helical" evidence="5">
    <location>
        <begin position="151"/>
        <end position="173"/>
    </location>
</feature>
<feature type="transmembrane region" description="Helical" evidence="5">
    <location>
        <begin position="36"/>
        <end position="60"/>
    </location>
</feature>
<comment type="caution">
    <text evidence="7">The sequence shown here is derived from an EMBL/GenBank/DDBJ whole genome shotgun (WGS) entry which is preliminary data.</text>
</comment>
<feature type="domain" description="Mechanosensitive ion channel MscS" evidence="6">
    <location>
        <begin position="197"/>
        <end position="265"/>
    </location>
</feature>
<evidence type="ECO:0000256" key="4">
    <source>
        <dbReference type="ARBA" id="ARBA00023136"/>
    </source>
</evidence>
<reference evidence="7" key="1">
    <citation type="journal article" date="2012" name="PLoS ONE">
        <title>Gene sets for utilization of primary and secondary nutrition supplies in the distal gut of endangered iberian lynx.</title>
        <authorList>
            <person name="Alcaide M."/>
            <person name="Messina E."/>
            <person name="Richter M."/>
            <person name="Bargiela R."/>
            <person name="Peplies J."/>
            <person name="Huws S.A."/>
            <person name="Newbold C.J."/>
            <person name="Golyshin P.N."/>
            <person name="Simon M.A."/>
            <person name="Lopez G."/>
            <person name="Yakimov M.M."/>
            <person name="Ferrer M."/>
        </authorList>
    </citation>
    <scope>NUCLEOTIDE SEQUENCE</scope>
</reference>
<dbReference type="GO" id="GO:0005886">
    <property type="term" value="C:plasma membrane"/>
    <property type="evidence" value="ECO:0007669"/>
    <property type="project" value="TreeGrafter"/>
</dbReference>
<evidence type="ECO:0000256" key="5">
    <source>
        <dbReference type="SAM" id="Phobius"/>
    </source>
</evidence>
<evidence type="ECO:0000256" key="2">
    <source>
        <dbReference type="ARBA" id="ARBA00022692"/>
    </source>
</evidence>
<sequence>MMSTNEFAQTLWGCIKTVLLWLGVPSRLLDEWNELIFLLLIVALAFALGSLFHCLTVRFLRRFLRFKDIPFLHSLMDNKVMRKVSAVIPPLILSALLPFAFDARSDWYTFFEKLTWIYFFFTLAMAINAVLHSVGCVLMNREQWQNRPMKGFIQIFQVLCSCLAFILMISILIDKSPLNLITGLGAFAAVLMLVFKDTILGFVAGVLLSSNDMVRLGDWIEMPQNGVNGVVVDISLNIVKVQNFDNTIVTLPPYALVSGAFVNWRGMSESGGRRIMREYVLKLDYIQPCTPEFLERMKAFDADLAAFITAKQRQQAEGKTVNTDNPEGLVNGTIDTNVGLLRAYLTLYLRRHPAISNELLLMVRTLAPTPNGLPLQIYCFSANKDWVAYESIQAEILEHFVSVLPVFGLYPFQNPGARDYLLSGWMESNRDLDDLVGIPWYTLRATDKGSVK</sequence>
<keyword evidence="2 5" id="KW-0812">Transmembrane</keyword>
<protein>
    <submittedName>
        <fullName evidence="7">Transporter, small conductance mechanosensitive ion channel MscS family protein</fullName>
    </submittedName>
</protein>
<accession>J9G8Z9</accession>
<dbReference type="GO" id="GO:0071470">
    <property type="term" value="P:cellular response to osmotic stress"/>
    <property type="evidence" value="ECO:0007669"/>
    <property type="project" value="InterPro"/>
</dbReference>
<dbReference type="Pfam" id="PF00924">
    <property type="entry name" value="MS_channel_2nd"/>
    <property type="match status" value="1"/>
</dbReference>
<dbReference type="GO" id="GO:0008381">
    <property type="term" value="F:mechanosensitive monoatomic ion channel activity"/>
    <property type="evidence" value="ECO:0007669"/>
    <property type="project" value="InterPro"/>
</dbReference>
<dbReference type="AlphaFoldDB" id="J9G8Z9"/>
<name>J9G8Z9_9ZZZZ</name>
<dbReference type="Gene3D" id="2.30.30.60">
    <property type="match status" value="1"/>
</dbReference>
<dbReference type="InterPro" id="IPR010920">
    <property type="entry name" value="LSM_dom_sf"/>
</dbReference>
<proteinExistence type="predicted"/>
<feature type="transmembrane region" description="Helical" evidence="5">
    <location>
        <begin position="80"/>
        <end position="101"/>
    </location>
</feature>
<feature type="transmembrane region" description="Helical" evidence="5">
    <location>
        <begin position="116"/>
        <end position="139"/>
    </location>
</feature>
<evidence type="ECO:0000256" key="3">
    <source>
        <dbReference type="ARBA" id="ARBA00022989"/>
    </source>
</evidence>